<feature type="compositionally biased region" description="Basic and acidic residues" evidence="2">
    <location>
        <begin position="261"/>
        <end position="270"/>
    </location>
</feature>
<evidence type="ECO:0000313" key="4">
    <source>
        <dbReference type="Proteomes" id="UP000194137"/>
    </source>
</evidence>
<dbReference type="Proteomes" id="UP000194137">
    <property type="component" value="Chromosome"/>
</dbReference>
<gene>
    <name evidence="3" type="ORF">CAK95_18215</name>
</gene>
<proteinExistence type="predicted"/>
<evidence type="ECO:0000256" key="1">
    <source>
        <dbReference type="SAM" id="Coils"/>
    </source>
</evidence>
<keyword evidence="1" id="KW-0175">Coiled coil</keyword>
<dbReference type="STRING" id="1235591.CAK95_18215"/>
<reference evidence="3 4" key="1">
    <citation type="submission" date="2017-05" db="EMBL/GenBank/DDBJ databases">
        <title>Full genome sequence of Pseudorhodoplanes sinuspersici.</title>
        <authorList>
            <person name="Dastgheib S.M.M."/>
            <person name="Shavandi M."/>
            <person name="Tirandaz H."/>
        </authorList>
    </citation>
    <scope>NUCLEOTIDE SEQUENCE [LARGE SCALE GENOMIC DNA]</scope>
    <source>
        <strain evidence="3 4">RIPI110</strain>
    </source>
</reference>
<organism evidence="3 4">
    <name type="scientific">Pseudorhodoplanes sinuspersici</name>
    <dbReference type="NCBI Taxonomy" id="1235591"/>
    <lineage>
        <taxon>Bacteria</taxon>
        <taxon>Pseudomonadati</taxon>
        <taxon>Pseudomonadota</taxon>
        <taxon>Alphaproteobacteria</taxon>
        <taxon>Hyphomicrobiales</taxon>
        <taxon>Pseudorhodoplanes</taxon>
    </lineage>
</organism>
<dbReference type="OrthoDB" id="9791432at2"/>
<protein>
    <submittedName>
        <fullName evidence="3">Uncharacterized protein</fullName>
    </submittedName>
</protein>
<feature type="coiled-coil region" evidence="1">
    <location>
        <begin position="135"/>
        <end position="200"/>
    </location>
</feature>
<keyword evidence="4" id="KW-1185">Reference proteome</keyword>
<dbReference type="AlphaFoldDB" id="A0A1W6ZTU0"/>
<dbReference type="KEGG" id="psin:CAK95_18215"/>
<dbReference type="RefSeq" id="WP_086089201.1">
    <property type="nucleotide sequence ID" value="NZ_CP021112.1"/>
</dbReference>
<evidence type="ECO:0000256" key="2">
    <source>
        <dbReference type="SAM" id="MobiDB-lite"/>
    </source>
</evidence>
<name>A0A1W6ZTU0_9HYPH</name>
<sequence length="288" mass="31555">MNDVLQKIRLIPIVLIAAGGLLALKLTGLILDGGYTLGAGHQAMVDRAAKDAAKEAAMTALATRPVQVVRQVDPRFPAQEAAGDVTGSVPAKLKEAAKTSTPEEAPAEGKKIQALPARPAPVNGTLVQMEANPMSPSERALLERLSERRQELEKRQSELDMRDTLLKAAEKRLETKINDLRDAEARMVAATQQKEDSEKERLKNLVMMYENMKAKDAAKIFDRLDIKLATEVAKMIQPRRMSDIMAQMTPESAQRLTVELANDHRDDGRPQRPASGQLPKIEGRPSGS</sequence>
<accession>A0A1W6ZTU0</accession>
<dbReference type="EMBL" id="CP021112">
    <property type="protein sequence ID" value="ARQ00807.1"/>
    <property type="molecule type" value="Genomic_DNA"/>
</dbReference>
<feature type="region of interest" description="Disordered" evidence="2">
    <location>
        <begin position="251"/>
        <end position="288"/>
    </location>
</feature>
<evidence type="ECO:0000313" key="3">
    <source>
        <dbReference type="EMBL" id="ARQ00807.1"/>
    </source>
</evidence>
<dbReference type="SUPFAM" id="SSF158791">
    <property type="entry name" value="MgtE N-terminal domain-like"/>
    <property type="match status" value="1"/>
</dbReference>